<dbReference type="EMBL" id="LAZR01021313">
    <property type="protein sequence ID" value="KKL85767.1"/>
    <property type="molecule type" value="Genomic_DNA"/>
</dbReference>
<feature type="non-terminal residue" evidence="1">
    <location>
        <position position="1"/>
    </location>
</feature>
<dbReference type="EMBL" id="LAZR01007224">
    <property type="protein sequence ID" value="KKM86627.1"/>
    <property type="molecule type" value="Genomic_DNA"/>
</dbReference>
<evidence type="ECO:0000313" key="1">
    <source>
        <dbReference type="EMBL" id="KKL85767.1"/>
    </source>
</evidence>
<reference evidence="1" key="1">
    <citation type="journal article" date="2015" name="Nature">
        <title>Complex archaea that bridge the gap between prokaryotes and eukaryotes.</title>
        <authorList>
            <person name="Spang A."/>
            <person name="Saw J.H."/>
            <person name="Jorgensen S.L."/>
            <person name="Zaremba-Niedzwiedzka K."/>
            <person name="Martijn J."/>
            <person name="Lind A.E."/>
            <person name="van Eijk R."/>
            <person name="Schleper C."/>
            <person name="Guy L."/>
            <person name="Ettema T.J."/>
        </authorList>
    </citation>
    <scope>NUCLEOTIDE SEQUENCE</scope>
</reference>
<organism evidence="1">
    <name type="scientific">marine sediment metagenome</name>
    <dbReference type="NCBI Taxonomy" id="412755"/>
    <lineage>
        <taxon>unclassified sequences</taxon>
        <taxon>metagenomes</taxon>
        <taxon>ecological metagenomes</taxon>
    </lineage>
</organism>
<accession>A0A0F9IEF6</accession>
<gene>
    <name evidence="2" type="ORF">LCGC14_1277140</name>
    <name evidence="1" type="ORF">LCGC14_1951460</name>
</gene>
<comment type="caution">
    <text evidence="1">The sequence shown here is derived from an EMBL/GenBank/DDBJ whole genome shotgun (WGS) entry which is preliminary data.</text>
</comment>
<proteinExistence type="predicted"/>
<protein>
    <submittedName>
        <fullName evidence="1">Uncharacterized protein</fullName>
    </submittedName>
</protein>
<dbReference type="AlphaFoldDB" id="A0A0F9IEF6"/>
<evidence type="ECO:0000313" key="2">
    <source>
        <dbReference type="EMBL" id="KKM86627.1"/>
    </source>
</evidence>
<sequence length="85" mass="9328">IPRLQEGTMAVTKDTLAQLHKGEMVIPRSFADALRAQLATTRVGGGDTLNFYGDINLSGTATKADAAKLLDTVETEWRARRRRGR</sequence>
<name>A0A0F9IEF6_9ZZZZ</name>